<dbReference type="Proteomes" id="UP000814033">
    <property type="component" value="Unassembled WGS sequence"/>
</dbReference>
<evidence type="ECO:0000313" key="2">
    <source>
        <dbReference type="Proteomes" id="UP000814033"/>
    </source>
</evidence>
<accession>A0ACB8RWH8</accession>
<keyword evidence="2" id="KW-1185">Reference proteome</keyword>
<reference evidence="1" key="1">
    <citation type="submission" date="2021-02" db="EMBL/GenBank/DDBJ databases">
        <authorList>
            <consortium name="DOE Joint Genome Institute"/>
            <person name="Ahrendt S."/>
            <person name="Looney B.P."/>
            <person name="Miyauchi S."/>
            <person name="Morin E."/>
            <person name="Drula E."/>
            <person name="Courty P.E."/>
            <person name="Chicoki N."/>
            <person name="Fauchery L."/>
            <person name="Kohler A."/>
            <person name="Kuo A."/>
            <person name="Labutti K."/>
            <person name="Pangilinan J."/>
            <person name="Lipzen A."/>
            <person name="Riley R."/>
            <person name="Andreopoulos W."/>
            <person name="He G."/>
            <person name="Johnson J."/>
            <person name="Barry K.W."/>
            <person name="Grigoriev I.V."/>
            <person name="Nagy L."/>
            <person name="Hibbett D."/>
            <person name="Henrissat B."/>
            <person name="Matheny P.B."/>
            <person name="Labbe J."/>
            <person name="Martin F."/>
        </authorList>
    </citation>
    <scope>NUCLEOTIDE SEQUENCE</scope>
    <source>
        <strain evidence="1">FP105234-sp</strain>
    </source>
</reference>
<organism evidence="1 2">
    <name type="scientific">Auriscalpium vulgare</name>
    <dbReference type="NCBI Taxonomy" id="40419"/>
    <lineage>
        <taxon>Eukaryota</taxon>
        <taxon>Fungi</taxon>
        <taxon>Dikarya</taxon>
        <taxon>Basidiomycota</taxon>
        <taxon>Agaricomycotina</taxon>
        <taxon>Agaricomycetes</taxon>
        <taxon>Russulales</taxon>
        <taxon>Auriscalpiaceae</taxon>
        <taxon>Auriscalpium</taxon>
    </lineage>
</organism>
<proteinExistence type="predicted"/>
<sequence length="375" mass="38009">MFSVKPRKLALTLLFSVALALALAGTSEANGSAVQRRDHTGLNRMIKKRTPFPADATQNGGGVAVGVEQGPPSVSQSASASSVVSSAAASSSVAPSSQPASSAASSSASSSAPASSSSPASSTESSSVSSSATSSTPSSAPPSITPSASPTSTPPTPTETPSADQQSLNPTIATATFITHVPGASDAASSDTPVQPQSSSSLSHTALTIIIVLASCIGGTAIIWTIIRKWKFRPSTRFEDRLEPIDWQPAAEHDTGLPTHRRGPSNASSFHSSGHEGGAALSRGNSYGATSDGRAPGTTTLNPIPDHDFTAGAPSLAPVGGYADLARGPSPQPQMQEALTRGPSVTRNYDSYGVPLHHQGGYNGDAYDYNGAPRY</sequence>
<name>A0ACB8RWH8_9AGAM</name>
<gene>
    <name evidence="1" type="ORF">FA95DRAFT_1079943</name>
</gene>
<reference evidence="1" key="2">
    <citation type="journal article" date="2022" name="New Phytol.">
        <title>Evolutionary transition to the ectomycorrhizal habit in the genomes of a hyperdiverse lineage of mushroom-forming fungi.</title>
        <authorList>
            <person name="Looney B."/>
            <person name="Miyauchi S."/>
            <person name="Morin E."/>
            <person name="Drula E."/>
            <person name="Courty P.E."/>
            <person name="Kohler A."/>
            <person name="Kuo A."/>
            <person name="LaButti K."/>
            <person name="Pangilinan J."/>
            <person name="Lipzen A."/>
            <person name="Riley R."/>
            <person name="Andreopoulos W."/>
            <person name="He G."/>
            <person name="Johnson J."/>
            <person name="Nolan M."/>
            <person name="Tritt A."/>
            <person name="Barry K.W."/>
            <person name="Grigoriev I.V."/>
            <person name="Nagy L.G."/>
            <person name="Hibbett D."/>
            <person name="Henrissat B."/>
            <person name="Matheny P.B."/>
            <person name="Labbe J."/>
            <person name="Martin F.M."/>
        </authorList>
    </citation>
    <scope>NUCLEOTIDE SEQUENCE</scope>
    <source>
        <strain evidence="1">FP105234-sp</strain>
    </source>
</reference>
<comment type="caution">
    <text evidence="1">The sequence shown here is derived from an EMBL/GenBank/DDBJ whole genome shotgun (WGS) entry which is preliminary data.</text>
</comment>
<dbReference type="EMBL" id="MU275888">
    <property type="protein sequence ID" value="KAI0048325.1"/>
    <property type="molecule type" value="Genomic_DNA"/>
</dbReference>
<evidence type="ECO:0000313" key="1">
    <source>
        <dbReference type="EMBL" id="KAI0048325.1"/>
    </source>
</evidence>
<protein>
    <submittedName>
        <fullName evidence="1">Uncharacterized protein</fullName>
    </submittedName>
</protein>